<evidence type="ECO:0000259" key="2">
    <source>
        <dbReference type="SMART" id="SM00849"/>
    </source>
</evidence>
<feature type="compositionally biased region" description="Polar residues" evidence="1">
    <location>
        <begin position="277"/>
        <end position="292"/>
    </location>
</feature>
<evidence type="ECO:0000256" key="1">
    <source>
        <dbReference type="SAM" id="MobiDB-lite"/>
    </source>
</evidence>
<name>A0ABZ2YMX6_9BACT</name>
<protein>
    <submittedName>
        <fullName evidence="3">MBL fold metallo-hydrolase</fullName>
    </submittedName>
</protein>
<dbReference type="EMBL" id="CP149822">
    <property type="protein sequence ID" value="WZN41091.1"/>
    <property type="molecule type" value="Genomic_DNA"/>
</dbReference>
<accession>A0ABZ2YMX6</accession>
<gene>
    <name evidence="3" type="ORF">WJU16_24315</name>
</gene>
<dbReference type="Pfam" id="PF00753">
    <property type="entry name" value="Lactamase_B"/>
    <property type="match status" value="1"/>
</dbReference>
<dbReference type="SMART" id="SM00849">
    <property type="entry name" value="Lactamase_B"/>
    <property type="match status" value="1"/>
</dbReference>
<sequence length="292" mass="32515">MSLYFTSLNSGSNGNCYYVGNSQEAVLVDAGISCRETERRMARLGLDMGKVKAIVVSHEHVDHIRGIPVLSKKYNLPVYITEATLRHSGMQLEGRAFSATEPIRIGALEIQPFVKYHDAADPHSFLISSGQARVGVFTDIGRPCGELARYFSMCHAAFLETNYDTDMLDKGRYPVFLKNRIRGGHGHLSNNEALEVFLRHRTRHLSHVLLSHLSQDNNDPDLVHSLFTRHSNGTQIVVAGRYAETPVFHINPTEVPEPVHLPITQLPAILPQPAASRKSSAQKNRPVQTSLF</sequence>
<dbReference type="InterPro" id="IPR001279">
    <property type="entry name" value="Metallo-B-lactamas"/>
</dbReference>
<dbReference type="InterPro" id="IPR052533">
    <property type="entry name" value="WalJ/YycJ-like"/>
</dbReference>
<dbReference type="PANTHER" id="PTHR47619:SF1">
    <property type="entry name" value="EXODEOXYRIBONUCLEASE WALJ"/>
    <property type="match status" value="1"/>
</dbReference>
<proteinExistence type="predicted"/>
<evidence type="ECO:0000313" key="3">
    <source>
        <dbReference type="EMBL" id="WZN41091.1"/>
    </source>
</evidence>
<feature type="region of interest" description="Disordered" evidence="1">
    <location>
        <begin position="272"/>
        <end position="292"/>
    </location>
</feature>
<keyword evidence="4" id="KW-1185">Reference proteome</keyword>
<dbReference type="SUPFAM" id="SSF56281">
    <property type="entry name" value="Metallo-hydrolase/oxidoreductase"/>
    <property type="match status" value="1"/>
</dbReference>
<dbReference type="InterPro" id="IPR036866">
    <property type="entry name" value="RibonucZ/Hydroxyglut_hydro"/>
</dbReference>
<dbReference type="PANTHER" id="PTHR47619">
    <property type="entry name" value="METALLO-HYDROLASE YYCJ-RELATED"/>
    <property type="match status" value="1"/>
</dbReference>
<dbReference type="Proteomes" id="UP001485459">
    <property type="component" value="Chromosome"/>
</dbReference>
<dbReference type="Gene3D" id="3.60.15.10">
    <property type="entry name" value="Ribonuclease Z/Hydroxyacylglutathione hydrolase-like"/>
    <property type="match status" value="1"/>
</dbReference>
<dbReference type="RefSeq" id="WP_341835951.1">
    <property type="nucleotide sequence ID" value="NZ_CP149822.1"/>
</dbReference>
<feature type="domain" description="Metallo-beta-lactamase" evidence="2">
    <location>
        <begin position="13"/>
        <end position="185"/>
    </location>
</feature>
<reference evidence="4" key="1">
    <citation type="submission" date="2024-03" db="EMBL/GenBank/DDBJ databases">
        <title>Chitinophaga horti sp. nov., isolated from garden soil.</title>
        <authorList>
            <person name="Lee D.S."/>
            <person name="Han D.M."/>
            <person name="Baek J.H."/>
            <person name="Choi D.G."/>
            <person name="Jeon J.H."/>
            <person name="Jeon C.O."/>
        </authorList>
    </citation>
    <scope>NUCLEOTIDE SEQUENCE [LARGE SCALE GENOMIC DNA]</scope>
    <source>
        <strain evidence="4">GPA1</strain>
    </source>
</reference>
<evidence type="ECO:0000313" key="4">
    <source>
        <dbReference type="Proteomes" id="UP001485459"/>
    </source>
</evidence>
<organism evidence="3 4">
    <name type="scientific">Chitinophaga pollutisoli</name>
    <dbReference type="NCBI Taxonomy" id="3133966"/>
    <lineage>
        <taxon>Bacteria</taxon>
        <taxon>Pseudomonadati</taxon>
        <taxon>Bacteroidota</taxon>
        <taxon>Chitinophagia</taxon>
        <taxon>Chitinophagales</taxon>
        <taxon>Chitinophagaceae</taxon>
        <taxon>Chitinophaga</taxon>
    </lineage>
</organism>